<accession>A0A8J5WWB1</accession>
<proteinExistence type="predicted"/>
<reference evidence="2" key="1">
    <citation type="journal article" date="2021" name="bioRxiv">
        <title>Whole Genome Assembly and Annotation of Northern Wild Rice, Zizania palustris L., Supports a Whole Genome Duplication in the Zizania Genus.</title>
        <authorList>
            <person name="Haas M."/>
            <person name="Kono T."/>
            <person name="Macchietto M."/>
            <person name="Millas R."/>
            <person name="McGilp L."/>
            <person name="Shao M."/>
            <person name="Duquette J."/>
            <person name="Hirsch C.N."/>
            <person name="Kimball J."/>
        </authorList>
    </citation>
    <scope>NUCLEOTIDE SEQUENCE</scope>
    <source>
        <tissue evidence="2">Fresh leaf tissue</tissue>
    </source>
</reference>
<organism evidence="2 3">
    <name type="scientific">Zizania palustris</name>
    <name type="common">Northern wild rice</name>
    <dbReference type="NCBI Taxonomy" id="103762"/>
    <lineage>
        <taxon>Eukaryota</taxon>
        <taxon>Viridiplantae</taxon>
        <taxon>Streptophyta</taxon>
        <taxon>Embryophyta</taxon>
        <taxon>Tracheophyta</taxon>
        <taxon>Spermatophyta</taxon>
        <taxon>Magnoliopsida</taxon>
        <taxon>Liliopsida</taxon>
        <taxon>Poales</taxon>
        <taxon>Poaceae</taxon>
        <taxon>BOP clade</taxon>
        <taxon>Oryzoideae</taxon>
        <taxon>Oryzeae</taxon>
        <taxon>Zizaniinae</taxon>
        <taxon>Zizania</taxon>
    </lineage>
</organism>
<evidence type="ECO:0000313" key="3">
    <source>
        <dbReference type="Proteomes" id="UP000729402"/>
    </source>
</evidence>
<comment type="caution">
    <text evidence="2">The sequence shown here is derived from an EMBL/GenBank/DDBJ whole genome shotgun (WGS) entry which is preliminary data.</text>
</comment>
<name>A0A8J5WWB1_ZIZPA</name>
<evidence type="ECO:0000256" key="1">
    <source>
        <dbReference type="SAM" id="MobiDB-lite"/>
    </source>
</evidence>
<gene>
    <name evidence="2" type="ORF">GUJ93_ZPchr0012g21648</name>
</gene>
<protein>
    <submittedName>
        <fullName evidence="2">Uncharacterized protein</fullName>
    </submittedName>
</protein>
<reference evidence="2" key="2">
    <citation type="submission" date="2021-02" db="EMBL/GenBank/DDBJ databases">
        <authorList>
            <person name="Kimball J.A."/>
            <person name="Haas M.W."/>
            <person name="Macchietto M."/>
            <person name="Kono T."/>
            <person name="Duquette J."/>
            <person name="Shao M."/>
        </authorList>
    </citation>
    <scope>NUCLEOTIDE SEQUENCE</scope>
    <source>
        <tissue evidence="2">Fresh leaf tissue</tissue>
    </source>
</reference>
<dbReference type="AlphaFoldDB" id="A0A8J5WWB1"/>
<evidence type="ECO:0000313" key="2">
    <source>
        <dbReference type="EMBL" id="KAG8094488.1"/>
    </source>
</evidence>
<keyword evidence="3" id="KW-1185">Reference proteome</keyword>
<sequence length="75" mass="8211">MVEEMPEDQLEEPAEAEILTVEVGQSWEKLPDWEKPAEQPASRAAEGETKTATDQASVVLAVDRPAQQVETGPVH</sequence>
<dbReference type="EMBL" id="JAAALK010000080">
    <property type="protein sequence ID" value="KAG8094488.1"/>
    <property type="molecule type" value="Genomic_DNA"/>
</dbReference>
<dbReference type="Proteomes" id="UP000729402">
    <property type="component" value="Unassembled WGS sequence"/>
</dbReference>
<feature type="region of interest" description="Disordered" evidence="1">
    <location>
        <begin position="25"/>
        <end position="75"/>
    </location>
</feature>